<dbReference type="OrthoDB" id="447173at2759"/>
<dbReference type="InterPro" id="IPR043160">
    <property type="entry name" value="Dynein_C_barrel"/>
</dbReference>
<gene>
    <name evidence="5" type="ORF">WN51_11027</name>
</gene>
<name>A0A0N0U6F7_9HYME</name>
<dbReference type="AlphaFoldDB" id="A0A0N0U6F7"/>
<dbReference type="Gene3D" id="1.10.8.1220">
    <property type="match status" value="1"/>
</dbReference>
<feature type="domain" description="Dynein heavy chain AAA lid" evidence="3">
    <location>
        <begin position="465"/>
        <end position="600"/>
    </location>
</feature>
<dbReference type="GO" id="GO:0045505">
    <property type="term" value="F:dynein intermediate chain binding"/>
    <property type="evidence" value="ECO:0007669"/>
    <property type="project" value="InterPro"/>
</dbReference>
<evidence type="ECO:0000259" key="3">
    <source>
        <dbReference type="Pfam" id="PF18198"/>
    </source>
</evidence>
<dbReference type="InterPro" id="IPR027417">
    <property type="entry name" value="P-loop_NTPase"/>
</dbReference>
<feature type="domain" description="Dynein heavy chain C-terminal" evidence="4">
    <location>
        <begin position="695"/>
        <end position="891"/>
    </location>
</feature>
<dbReference type="Gene3D" id="3.40.50.300">
    <property type="entry name" value="P-loop containing nucleotide triphosphate hydrolases"/>
    <property type="match status" value="1"/>
</dbReference>
<dbReference type="InterPro" id="IPR041658">
    <property type="entry name" value="AAA_lid_11"/>
</dbReference>
<proteinExistence type="predicted"/>
<dbReference type="PANTHER" id="PTHR45703">
    <property type="entry name" value="DYNEIN HEAVY CHAIN"/>
    <property type="match status" value="1"/>
</dbReference>
<reference evidence="5 6" key="1">
    <citation type="submission" date="2015-07" db="EMBL/GenBank/DDBJ databases">
        <title>The genome of Melipona quadrifasciata.</title>
        <authorList>
            <person name="Pan H."/>
            <person name="Kapheim K."/>
        </authorList>
    </citation>
    <scope>NUCLEOTIDE SEQUENCE [LARGE SCALE GENOMIC DNA]</scope>
    <source>
        <strain evidence="5">0111107301</strain>
        <tissue evidence="5">Whole body</tissue>
    </source>
</reference>
<dbReference type="STRING" id="166423.A0A0N0U6F7"/>
<feature type="compositionally biased region" description="Basic and acidic residues" evidence="1">
    <location>
        <begin position="11"/>
        <end position="31"/>
    </location>
</feature>
<evidence type="ECO:0000259" key="4">
    <source>
        <dbReference type="Pfam" id="PF18199"/>
    </source>
</evidence>
<dbReference type="Pfam" id="PF18199">
    <property type="entry name" value="Dynein_C"/>
    <property type="match status" value="1"/>
</dbReference>
<dbReference type="Proteomes" id="UP000053105">
    <property type="component" value="Unassembled WGS sequence"/>
</dbReference>
<dbReference type="GO" id="GO:0007018">
    <property type="term" value="P:microtubule-based movement"/>
    <property type="evidence" value="ECO:0007669"/>
    <property type="project" value="InterPro"/>
</dbReference>
<dbReference type="Pfam" id="PF18198">
    <property type="entry name" value="AAA_lid_11"/>
    <property type="match status" value="1"/>
</dbReference>
<keyword evidence="6" id="KW-1185">Reference proteome</keyword>
<dbReference type="InterPro" id="IPR042219">
    <property type="entry name" value="AAA_lid_11_sf"/>
</dbReference>
<dbReference type="GO" id="GO:0008569">
    <property type="term" value="F:minus-end-directed microtubule motor activity"/>
    <property type="evidence" value="ECO:0007669"/>
    <property type="project" value="InterPro"/>
</dbReference>
<dbReference type="GO" id="GO:0030286">
    <property type="term" value="C:dynein complex"/>
    <property type="evidence" value="ECO:0007669"/>
    <property type="project" value="InterPro"/>
</dbReference>
<evidence type="ECO:0000259" key="2">
    <source>
        <dbReference type="Pfam" id="PF03028"/>
    </source>
</evidence>
<dbReference type="PANTHER" id="PTHR45703:SF37">
    <property type="entry name" value="DYNEINS HEAVY CHAIN"/>
    <property type="match status" value="1"/>
</dbReference>
<evidence type="ECO:0000313" key="5">
    <source>
        <dbReference type="EMBL" id="KOX76674.1"/>
    </source>
</evidence>
<sequence>MDGGGQVLLKETPELATQRKEALEREEKLSGERDTARLDLLAQLATARGQDLLQESEGSHGGLLSSLEATQSKAKEIALALEESRRSFEDVTRRAKEHEKLAKFAANLYKTVRGLAALNPLYVFSAEAFTDIYLEAEDYRRSILSQDKREQDKLIEKRLIALTLHYCSRAVYREHRLPVALQLALSLNSVPEVERNFLLGEIPLNDGEDFDYKVPDWVPEERRLSVRALASSFPQVAARMKQSWLNDVSNIYAESNLTTFQKVLLIKTLRPDYLHTALSKLAAEVLDLAPPHWSLRKVAENEATYPVLLLLSPGADPGSELRALASNQVASAAGFVEVSLGQGQVAQAELSLEDACRKNSITIDVVFWFRLNRNGSWILLSNLHLALNWLPRLESLLRSLWCKKNPAARIWLTTEECVGFYPSLAGLCLKLAYEPPEGVKRNVKRSLQQLHQKHQSGTNVLGSLLLSWLHATLQERRKFVPQGWIRSYEWNESDLEAAYELVVKGMAESATSRGKDGDWQTGRGLLDVAIYGGRLQDDYDMRALCSIVRDVWSSEVFRGRRKLAGVLRVVDGSFEEVAKTLETVPDNDSPKECFGLPANAHRAWERTAAEAALSHLKGILIKASVNDDRGSKKTETKIQRDLKELIDRHVSIFGSSTATEKHRGGDNPLQSFFVDEMSLTKRTLDLVRADVETSRLEDAKTPAHWMENWRYGPKEALSFVKGLLSRYQALESVLTVSSSVVDMSRLARPRAFLTVLKQHTARETRQPMENLRLCVNWLESRRNDDWKISLIVEGLLISGALIEDGALKDLDANAASVATAPSCQIAFLPENYNDDRARNKTPNDCLENGNWNDTLNVPVYANSQRDALICSLPVGCRGGDHDDWLRRGVAFHLKLI</sequence>
<evidence type="ECO:0000256" key="1">
    <source>
        <dbReference type="SAM" id="MobiDB-lite"/>
    </source>
</evidence>
<feature type="region of interest" description="Disordered" evidence="1">
    <location>
        <begin position="1"/>
        <end position="31"/>
    </location>
</feature>
<evidence type="ECO:0000313" key="6">
    <source>
        <dbReference type="Proteomes" id="UP000053105"/>
    </source>
</evidence>
<dbReference type="InterPro" id="IPR004273">
    <property type="entry name" value="Dynein_heavy_D6_P-loop"/>
</dbReference>
<protein>
    <submittedName>
        <fullName evidence="5">Cytoplasmic dynein 2 heavy chain 1</fullName>
    </submittedName>
</protein>
<dbReference type="GO" id="GO:0051959">
    <property type="term" value="F:dynein light intermediate chain binding"/>
    <property type="evidence" value="ECO:0007669"/>
    <property type="project" value="InterPro"/>
</dbReference>
<dbReference type="Pfam" id="PF03028">
    <property type="entry name" value="Dynein_heavy"/>
    <property type="match status" value="1"/>
</dbReference>
<organism evidence="5 6">
    <name type="scientific">Melipona quadrifasciata</name>
    <dbReference type="NCBI Taxonomy" id="166423"/>
    <lineage>
        <taxon>Eukaryota</taxon>
        <taxon>Metazoa</taxon>
        <taxon>Ecdysozoa</taxon>
        <taxon>Arthropoda</taxon>
        <taxon>Hexapoda</taxon>
        <taxon>Insecta</taxon>
        <taxon>Pterygota</taxon>
        <taxon>Neoptera</taxon>
        <taxon>Endopterygota</taxon>
        <taxon>Hymenoptera</taxon>
        <taxon>Apocrita</taxon>
        <taxon>Aculeata</taxon>
        <taxon>Apoidea</taxon>
        <taxon>Anthophila</taxon>
        <taxon>Apidae</taxon>
        <taxon>Melipona</taxon>
    </lineage>
</organism>
<dbReference type="Gene3D" id="1.10.8.720">
    <property type="entry name" value="Region D6 of dynein motor"/>
    <property type="match status" value="1"/>
</dbReference>
<feature type="domain" description="Dynein heavy chain region D6 P-loop" evidence="2">
    <location>
        <begin position="373"/>
        <end position="422"/>
    </location>
</feature>
<dbReference type="Gene3D" id="3.10.490.20">
    <property type="match status" value="1"/>
</dbReference>
<dbReference type="InterPro" id="IPR026983">
    <property type="entry name" value="DHC"/>
</dbReference>
<accession>A0A0N0U6F7</accession>
<dbReference type="InterPro" id="IPR041228">
    <property type="entry name" value="Dynein_C"/>
</dbReference>
<dbReference type="EMBL" id="KQ435742">
    <property type="protein sequence ID" value="KOX76674.1"/>
    <property type="molecule type" value="Genomic_DNA"/>
</dbReference>